<feature type="region of interest" description="Disordered" evidence="1">
    <location>
        <begin position="183"/>
        <end position="207"/>
    </location>
</feature>
<evidence type="ECO:0000313" key="3">
    <source>
        <dbReference type="Proteomes" id="UP000030475"/>
    </source>
</evidence>
<feature type="compositionally biased region" description="Polar residues" evidence="1">
    <location>
        <begin position="149"/>
        <end position="162"/>
    </location>
</feature>
<gene>
    <name evidence="2" type="ORF">Y036_5876</name>
</gene>
<feature type="region of interest" description="Disordered" evidence="1">
    <location>
        <begin position="62"/>
        <end position="93"/>
    </location>
</feature>
<dbReference type="Proteomes" id="UP000030475">
    <property type="component" value="Unassembled WGS sequence"/>
</dbReference>
<dbReference type="AlphaFoldDB" id="A0AA40JHN2"/>
<comment type="caution">
    <text evidence="2">The sequence shown here is derived from an EMBL/GenBank/DDBJ whole genome shotgun (WGS) entry which is preliminary data.</text>
</comment>
<feature type="compositionally biased region" description="Basic and acidic residues" evidence="1">
    <location>
        <begin position="76"/>
        <end position="92"/>
    </location>
</feature>
<protein>
    <submittedName>
        <fullName evidence="2">Uncharacterized protein</fullName>
    </submittedName>
</protein>
<proteinExistence type="predicted"/>
<evidence type="ECO:0000313" key="2">
    <source>
        <dbReference type="EMBL" id="KGX16419.1"/>
    </source>
</evidence>
<organism evidence="2 3">
    <name type="scientific">Burkholderia pseudomallei</name>
    <name type="common">Pseudomonas pseudomallei</name>
    <dbReference type="NCBI Taxonomy" id="28450"/>
    <lineage>
        <taxon>Bacteria</taxon>
        <taxon>Pseudomonadati</taxon>
        <taxon>Pseudomonadota</taxon>
        <taxon>Betaproteobacteria</taxon>
        <taxon>Burkholderiales</taxon>
        <taxon>Burkholderiaceae</taxon>
        <taxon>Burkholderia</taxon>
        <taxon>pseudomallei group</taxon>
    </lineage>
</organism>
<name>A0AA40JHN2_BURPE</name>
<sequence>MSRVCRRTTHRHRCDATTCRRPTDGSSLAARGSRLVAHGSRLTAHGSRSATHSSRGRAIRLYLGGTQGQAHRRRREKEPPRDRSAQSPKLERTAAMAASRMATCDRGIAASTMSPLARSRAFRDCARTDASARARMQPALRERHLAGRSGSQCDVSAMSSARSPADRPSTRRRALLPGIDRVEPEPRMASCGGEWSTEPAIESSSGSSIEFSTDCRICRGARGRMGAT</sequence>
<reference evidence="2 3" key="1">
    <citation type="submission" date="2014-08" db="EMBL/GenBank/DDBJ databases">
        <authorList>
            <person name="Bunnell A."/>
            <person name="Chain P.S."/>
            <person name="Chertkov O."/>
            <person name="Currie B.J."/>
            <person name="Daligault H.E."/>
            <person name="Davenport K.W."/>
            <person name="Davis C."/>
            <person name="Gleasner C.D."/>
            <person name="Johnson S.L."/>
            <person name="Kaestli M."/>
            <person name="Koren S."/>
            <person name="Kunde Y.A."/>
            <person name="Mayo M."/>
            <person name="McMurry K.K."/>
            <person name="Price E.P."/>
            <person name="Reitenga K.G."/>
            <person name="Robison R."/>
            <person name="Rosovitz M.J."/>
            <person name="Sarovich D.S."/>
            <person name="Teshima H."/>
        </authorList>
    </citation>
    <scope>NUCLEOTIDE SEQUENCE [LARGE SCALE GENOMIC DNA]</scope>
    <source>
        <strain evidence="2 3">MSHR44</strain>
    </source>
</reference>
<evidence type="ECO:0000256" key="1">
    <source>
        <dbReference type="SAM" id="MobiDB-lite"/>
    </source>
</evidence>
<feature type="region of interest" description="Disordered" evidence="1">
    <location>
        <begin position="144"/>
        <end position="170"/>
    </location>
</feature>
<dbReference type="EMBL" id="JQIM01000008">
    <property type="protein sequence ID" value="KGX16419.1"/>
    <property type="molecule type" value="Genomic_DNA"/>
</dbReference>
<accession>A0AA40JHN2</accession>